<sequence length="119" mass="13370">MRLHYLFVVAAMVASTDFISATANSAHTKHSTARTESTPIVRVLEGAMNDSNGKRFLRISKTMNDDDGEEERGIPVITYYTDEITAAGVRQFLRDRQVISQVTSNQLKTACHEIIREPR</sequence>
<evidence type="ECO:0000256" key="1">
    <source>
        <dbReference type="ARBA" id="ARBA00004613"/>
    </source>
</evidence>
<feature type="chain" id="PRO_5028509694" description="RxLR effector protein" evidence="5">
    <location>
        <begin position="22"/>
        <end position="119"/>
    </location>
</feature>
<gene>
    <name evidence="6" type="ORF">PHMEG_00025739</name>
</gene>
<evidence type="ECO:0000256" key="4">
    <source>
        <dbReference type="ARBA" id="ARBA00022729"/>
    </source>
</evidence>
<dbReference type="GO" id="GO:0005576">
    <property type="term" value="C:extracellular region"/>
    <property type="evidence" value="ECO:0007669"/>
    <property type="project" value="UniProtKB-SubCell"/>
</dbReference>
<keyword evidence="3 5" id="KW-0964">Secreted</keyword>
<dbReference type="InterPro" id="IPR031825">
    <property type="entry name" value="RXLR"/>
</dbReference>
<dbReference type="Proteomes" id="UP000198211">
    <property type="component" value="Unassembled WGS sequence"/>
</dbReference>
<comment type="similarity">
    <text evidence="2 5">Belongs to the RxLR effector family.</text>
</comment>
<feature type="signal peptide" evidence="5">
    <location>
        <begin position="1"/>
        <end position="21"/>
    </location>
</feature>
<evidence type="ECO:0000256" key="3">
    <source>
        <dbReference type="ARBA" id="ARBA00022525"/>
    </source>
</evidence>
<name>A0A225VCJ9_9STRA</name>
<keyword evidence="7" id="KW-1185">Reference proteome</keyword>
<accession>A0A225VCJ9</accession>
<protein>
    <recommendedName>
        <fullName evidence="5">RxLR effector protein</fullName>
    </recommendedName>
</protein>
<evidence type="ECO:0000313" key="6">
    <source>
        <dbReference type="EMBL" id="OWZ02659.1"/>
    </source>
</evidence>
<dbReference type="Pfam" id="PF16810">
    <property type="entry name" value="RXLR"/>
    <property type="match status" value="1"/>
</dbReference>
<proteinExistence type="inferred from homology"/>
<comment type="caution">
    <text evidence="6">The sequence shown here is derived from an EMBL/GenBank/DDBJ whole genome shotgun (WGS) entry which is preliminary data.</text>
</comment>
<reference evidence="7" key="1">
    <citation type="submission" date="2017-03" db="EMBL/GenBank/DDBJ databases">
        <title>Phytopthora megakarya and P. palmivora, two closely related causual agents of cacao black pod achieved similar genome size and gene model numbers by different mechanisms.</title>
        <authorList>
            <person name="Ali S."/>
            <person name="Shao J."/>
            <person name="Larry D.J."/>
            <person name="Kronmiller B."/>
            <person name="Shen D."/>
            <person name="Strem M.D."/>
            <person name="Melnick R.L."/>
            <person name="Guiltinan M.J."/>
            <person name="Tyler B.M."/>
            <person name="Meinhardt L.W."/>
            <person name="Bailey B.A."/>
        </authorList>
    </citation>
    <scope>NUCLEOTIDE SEQUENCE [LARGE SCALE GENOMIC DNA]</scope>
    <source>
        <strain evidence="7">zdho120</strain>
    </source>
</reference>
<dbReference type="AlphaFoldDB" id="A0A225VCJ9"/>
<evidence type="ECO:0000313" key="7">
    <source>
        <dbReference type="Proteomes" id="UP000198211"/>
    </source>
</evidence>
<dbReference type="OrthoDB" id="144003at2759"/>
<evidence type="ECO:0000256" key="5">
    <source>
        <dbReference type="RuleBase" id="RU367124"/>
    </source>
</evidence>
<organism evidence="6 7">
    <name type="scientific">Phytophthora megakarya</name>
    <dbReference type="NCBI Taxonomy" id="4795"/>
    <lineage>
        <taxon>Eukaryota</taxon>
        <taxon>Sar</taxon>
        <taxon>Stramenopiles</taxon>
        <taxon>Oomycota</taxon>
        <taxon>Peronosporomycetes</taxon>
        <taxon>Peronosporales</taxon>
        <taxon>Peronosporaceae</taxon>
        <taxon>Phytophthora</taxon>
    </lineage>
</organism>
<comment type="domain">
    <text evidence="5">The RxLR-dEER motif acts to carry the protein into the host cell cytoplasm through binding to cell surface phosphatidylinositol-3-phosphate.</text>
</comment>
<dbReference type="EMBL" id="NBNE01006018">
    <property type="protein sequence ID" value="OWZ02659.1"/>
    <property type="molecule type" value="Genomic_DNA"/>
</dbReference>
<comment type="subcellular location">
    <subcellularLocation>
        <location evidence="1 5">Secreted</location>
    </subcellularLocation>
</comment>
<keyword evidence="4 5" id="KW-0732">Signal</keyword>
<comment type="function">
    <text evidence="5">Effector that suppresses plant defense responses during pathogen infection.</text>
</comment>
<evidence type="ECO:0000256" key="2">
    <source>
        <dbReference type="ARBA" id="ARBA00010400"/>
    </source>
</evidence>